<dbReference type="EC" id="2.3.1.1" evidence="6"/>
<dbReference type="PANTHER" id="PTHR23100:SF0">
    <property type="entry name" value="ARGININE BIOSYNTHESIS BIFUNCTIONAL PROTEIN ARGJ, MITOCHONDRIAL"/>
    <property type="match status" value="1"/>
</dbReference>
<dbReference type="EMBL" id="AZHW01000585">
    <property type="protein sequence ID" value="ETW98111.1"/>
    <property type="molecule type" value="Genomic_DNA"/>
</dbReference>
<gene>
    <name evidence="6" type="primary">argJ</name>
    <name evidence="8" type="ORF">ETSY1_20115</name>
</gene>
<dbReference type="InterPro" id="IPR002813">
    <property type="entry name" value="Arg_biosynth_ArgJ"/>
</dbReference>
<keyword evidence="3 6" id="KW-0808">Transferase</keyword>
<comment type="pathway">
    <text evidence="6">Amino-acid biosynthesis; L-arginine biosynthesis; L-ornithine and N-acetyl-L-glutamate from L-glutamate and N(2)-acetyl-L-ornithine (cyclic): step 1/1.</text>
</comment>
<dbReference type="MEROPS" id="T05.001"/>
<evidence type="ECO:0000256" key="5">
    <source>
        <dbReference type="ARBA" id="ARBA00023315"/>
    </source>
</evidence>
<feature type="binding site" evidence="6">
    <location>
        <position position="218"/>
    </location>
    <ligand>
        <name>substrate</name>
    </ligand>
</feature>
<dbReference type="EC" id="2.3.1.35" evidence="6"/>
<dbReference type="GO" id="GO:0004042">
    <property type="term" value="F:L-glutamate N-acetyltransferase activity"/>
    <property type="evidence" value="ECO:0007669"/>
    <property type="project" value="UniProtKB-UniRule"/>
</dbReference>
<sequence length="441" mass="46389">MQPYTYPDLGMTITPGPGPNTSDDIVSFKVPDTHDPVTIANDLTHQPAGVRTCAAALGIKPDGRPYFTIMTLPQPGPAAAVFSQSRCPSDTTLRGRECLANGQLQAVAVGSGNANIFTPDSTSAVARLVTLLERELGIEAPQILLSLTGRIGVPLPMKCFETGIPSLAKTLCESNLDAASEAILTSDAGPKTGSVALGDVVLAGIAKGAGMVEPHMATMLVYLFTNAQLDHAMLQEMLGHAVNASFNRLSIDAETSPSDTVALLSTAATPLLPEQIAPFRQALTALCVKLARDMASQGEGVTKCIEATVHSPWGIAHAERLAKQVINSTLIKSAAHSARLNWGPIVAAIGKPVSGHDDPILDRDQMVIRLQGYDVFRYGQTIDVAQQSLFEALRDNKTIQIEVTLGPGGALARAWGSDLSPAYIAINAGEPVSSVMTPHHV</sequence>
<comment type="catalytic activity">
    <reaction evidence="6">
        <text>N(2)-acetyl-L-ornithine + L-glutamate = N-acetyl-L-glutamate + L-ornithine</text>
        <dbReference type="Rhea" id="RHEA:15349"/>
        <dbReference type="ChEBI" id="CHEBI:29985"/>
        <dbReference type="ChEBI" id="CHEBI:44337"/>
        <dbReference type="ChEBI" id="CHEBI:46911"/>
        <dbReference type="ChEBI" id="CHEBI:57805"/>
        <dbReference type="EC" id="2.3.1.35"/>
    </reaction>
</comment>
<keyword evidence="6" id="KW-0511">Multifunctional enzyme</keyword>
<dbReference type="AlphaFoldDB" id="W4LL83"/>
<dbReference type="Gene3D" id="3.60.70.12">
    <property type="entry name" value="L-amino peptidase D-ALA esterase/amidase"/>
    <property type="match status" value="1"/>
</dbReference>
<dbReference type="GO" id="GO:0006592">
    <property type="term" value="P:ornithine biosynthetic process"/>
    <property type="evidence" value="ECO:0007669"/>
    <property type="project" value="TreeGrafter"/>
</dbReference>
<dbReference type="SUPFAM" id="SSF56266">
    <property type="entry name" value="DmpA/ArgJ-like"/>
    <property type="match status" value="1"/>
</dbReference>
<evidence type="ECO:0000256" key="6">
    <source>
        <dbReference type="HAMAP-Rule" id="MF_01106"/>
    </source>
</evidence>
<dbReference type="Pfam" id="PF01960">
    <property type="entry name" value="ArgJ"/>
    <property type="match status" value="1"/>
</dbReference>
<comment type="function">
    <text evidence="6">Catalyzes two activities which are involved in the cyclic version of arginine biosynthesis: the synthesis of N-acetylglutamate from glutamate and acetyl-CoA as the acetyl donor, and of ornithine by transacetylation between N(2)-acetylornithine and glutamate.</text>
</comment>
<comment type="pathway">
    <text evidence="6">Amino-acid biosynthesis; L-arginine biosynthesis; N(2)-acetyl-L-ornithine from L-glutamate: step 1/4.</text>
</comment>
<name>W4LL83_ENTF1</name>
<feature type="binding site" evidence="6">
    <location>
        <position position="433"/>
    </location>
    <ligand>
        <name>substrate</name>
    </ligand>
</feature>
<dbReference type="Proteomes" id="UP000019141">
    <property type="component" value="Unassembled WGS sequence"/>
</dbReference>
<feature type="chain" id="PRO_5023237644" description="Arginine biosynthesis bifunctional protein ArgJ alpha chain" evidence="6">
    <location>
        <begin position="1"/>
        <end position="217"/>
    </location>
</feature>
<organism evidence="8 9">
    <name type="scientific">Entotheonella factor</name>
    <dbReference type="NCBI Taxonomy" id="1429438"/>
    <lineage>
        <taxon>Bacteria</taxon>
        <taxon>Pseudomonadati</taxon>
        <taxon>Nitrospinota/Tectimicrobiota group</taxon>
        <taxon>Candidatus Tectimicrobiota</taxon>
        <taxon>Candidatus Entotheonellia</taxon>
        <taxon>Candidatus Entotheonellales</taxon>
        <taxon>Candidatus Entotheonellaceae</taxon>
        <taxon>Candidatus Entotheonella</taxon>
    </lineage>
</organism>
<dbReference type="InterPro" id="IPR042195">
    <property type="entry name" value="ArgJ_beta_C"/>
</dbReference>
<dbReference type="GO" id="GO:0006526">
    <property type="term" value="P:L-arginine biosynthetic process"/>
    <property type="evidence" value="ECO:0007669"/>
    <property type="project" value="UniProtKB-UniRule"/>
</dbReference>
<dbReference type="GO" id="GO:0004358">
    <property type="term" value="F:L-glutamate N-acetyltransferase activity, acting on acetyl-L-ornithine as donor"/>
    <property type="evidence" value="ECO:0007669"/>
    <property type="project" value="UniProtKB-UniRule"/>
</dbReference>
<feature type="active site" description="Nucleophile" evidence="6">
    <location>
        <position position="218"/>
    </location>
</feature>
<dbReference type="InterPro" id="IPR016117">
    <property type="entry name" value="ArgJ-like_dom_sf"/>
</dbReference>
<dbReference type="PANTHER" id="PTHR23100">
    <property type="entry name" value="ARGININE BIOSYNTHESIS BIFUNCTIONAL PROTEIN ARGJ"/>
    <property type="match status" value="1"/>
</dbReference>
<feature type="binding site" evidence="6">
    <location>
        <position position="185"/>
    </location>
    <ligand>
        <name>substrate</name>
    </ligand>
</feature>
<comment type="similarity">
    <text evidence="1 6">Belongs to the ArgJ family.</text>
</comment>
<dbReference type="HAMAP" id="MF_01106">
    <property type="entry name" value="ArgJ"/>
    <property type="match status" value="1"/>
</dbReference>
<dbReference type="UniPathway" id="UPA00068">
    <property type="reaction ID" value="UER00106"/>
</dbReference>
<feature type="binding site" evidence="6">
    <location>
        <position position="427"/>
    </location>
    <ligand>
        <name>substrate</name>
    </ligand>
</feature>
<keyword evidence="6" id="KW-0055">Arginine biosynthesis</keyword>
<keyword evidence="6" id="KW-0028">Amino-acid biosynthesis</keyword>
<dbReference type="Gene3D" id="3.10.20.340">
    <property type="entry name" value="ArgJ beta chain, C-terminal domain"/>
    <property type="match status" value="1"/>
</dbReference>
<comment type="subcellular location">
    <subcellularLocation>
        <location evidence="6">Cytoplasm</location>
    </subcellularLocation>
</comment>
<evidence type="ECO:0000256" key="7">
    <source>
        <dbReference type="SAM" id="MobiDB-lite"/>
    </source>
</evidence>
<dbReference type="HOGENOM" id="CLU_027172_1_0_7"/>
<comment type="caution">
    <text evidence="8">The sequence shown here is derived from an EMBL/GenBank/DDBJ whole genome shotgun (WGS) entry which is preliminary data.</text>
</comment>
<feature type="site" description="Involved in the stabilization of negative charge on the oxyanion by the formation of the oxyanion hole" evidence="6">
    <location>
        <position position="149"/>
    </location>
</feature>
<evidence type="ECO:0000313" key="9">
    <source>
        <dbReference type="Proteomes" id="UP000019141"/>
    </source>
</evidence>
<evidence type="ECO:0000256" key="2">
    <source>
        <dbReference type="ARBA" id="ARBA00011475"/>
    </source>
</evidence>
<keyword evidence="6" id="KW-0963">Cytoplasm</keyword>
<reference evidence="8 9" key="1">
    <citation type="journal article" date="2014" name="Nature">
        <title>An environmental bacterial taxon with a large and distinct metabolic repertoire.</title>
        <authorList>
            <person name="Wilson M.C."/>
            <person name="Mori T."/>
            <person name="Ruckert C."/>
            <person name="Uria A.R."/>
            <person name="Helf M.J."/>
            <person name="Takada K."/>
            <person name="Gernert C."/>
            <person name="Steffens U.A."/>
            <person name="Heycke N."/>
            <person name="Schmitt S."/>
            <person name="Rinke C."/>
            <person name="Helfrich E.J."/>
            <person name="Brachmann A.O."/>
            <person name="Gurgui C."/>
            <person name="Wakimoto T."/>
            <person name="Kracht M."/>
            <person name="Crusemann M."/>
            <person name="Hentschel U."/>
            <person name="Abe I."/>
            <person name="Matsunaga S."/>
            <person name="Kalinowski J."/>
            <person name="Takeyama H."/>
            <person name="Piel J."/>
        </authorList>
    </citation>
    <scope>NUCLEOTIDE SEQUENCE [LARGE SCALE GENOMIC DNA]</scope>
    <source>
        <strain evidence="9">TSY1</strain>
    </source>
</reference>
<accession>W4LL83</accession>
<comment type="subunit">
    <text evidence="2 6">Heterotetramer of two alpha and two beta chains.</text>
</comment>
<feature type="chain" id="PRO_5023237643" description="Arginine biosynthesis bifunctional protein ArgJ beta chain" evidence="6">
    <location>
        <begin position="218"/>
        <end position="441"/>
    </location>
</feature>
<feature type="binding site" evidence="6">
    <location>
        <position position="207"/>
    </location>
    <ligand>
        <name>substrate</name>
    </ligand>
</feature>
<evidence type="ECO:0000256" key="4">
    <source>
        <dbReference type="ARBA" id="ARBA00022813"/>
    </source>
</evidence>
<keyword evidence="9" id="KW-1185">Reference proteome</keyword>
<feature type="binding site" evidence="6">
    <location>
        <position position="299"/>
    </location>
    <ligand>
        <name>substrate</name>
    </ligand>
</feature>
<feature type="region of interest" description="Disordered" evidence="7">
    <location>
        <begin position="1"/>
        <end position="22"/>
    </location>
</feature>
<keyword evidence="4 6" id="KW-0068">Autocatalytic cleavage</keyword>
<protein>
    <recommendedName>
        <fullName evidence="6">Arginine biosynthesis bifunctional protein ArgJ</fullName>
    </recommendedName>
    <domain>
        <recommendedName>
            <fullName evidence="6">Glutamate N-acetyltransferase</fullName>
            <ecNumber evidence="6">2.3.1.35</ecNumber>
        </recommendedName>
        <alternativeName>
            <fullName evidence="6">Ornithine acetyltransferase</fullName>
            <shortName evidence="6">OATase</shortName>
        </alternativeName>
        <alternativeName>
            <fullName evidence="6">Ornithine transacetylase</fullName>
        </alternativeName>
    </domain>
    <domain>
        <recommendedName>
            <fullName evidence="6">Amino-acid acetyltransferase</fullName>
            <ecNumber evidence="6">2.3.1.1</ecNumber>
        </recommendedName>
        <alternativeName>
            <fullName evidence="6">N-acetylglutamate synthase</fullName>
            <shortName evidence="6">AGSase</shortName>
        </alternativeName>
    </domain>
    <component>
        <recommendedName>
            <fullName evidence="6">Arginine biosynthesis bifunctional protein ArgJ alpha chain</fullName>
        </recommendedName>
    </component>
    <component>
        <recommendedName>
            <fullName evidence="6">Arginine biosynthesis bifunctional protein ArgJ beta chain</fullName>
        </recommendedName>
    </component>
</protein>
<feature type="site" description="Involved in the stabilization of negative charge on the oxyanion by the formation of the oxyanion hole" evidence="6">
    <location>
        <position position="148"/>
    </location>
</feature>
<dbReference type="GO" id="GO:0005737">
    <property type="term" value="C:cytoplasm"/>
    <property type="evidence" value="ECO:0007669"/>
    <property type="project" value="UniProtKB-SubCell"/>
</dbReference>
<proteinExistence type="inferred from homology"/>
<evidence type="ECO:0000313" key="8">
    <source>
        <dbReference type="EMBL" id="ETW98111.1"/>
    </source>
</evidence>
<evidence type="ECO:0000256" key="3">
    <source>
        <dbReference type="ARBA" id="ARBA00022679"/>
    </source>
</evidence>
<comment type="catalytic activity">
    <reaction evidence="6">
        <text>L-glutamate + acetyl-CoA = N-acetyl-L-glutamate + CoA + H(+)</text>
        <dbReference type="Rhea" id="RHEA:24292"/>
        <dbReference type="ChEBI" id="CHEBI:15378"/>
        <dbReference type="ChEBI" id="CHEBI:29985"/>
        <dbReference type="ChEBI" id="CHEBI:44337"/>
        <dbReference type="ChEBI" id="CHEBI:57287"/>
        <dbReference type="ChEBI" id="CHEBI:57288"/>
        <dbReference type="EC" id="2.3.1.1"/>
    </reaction>
</comment>
<dbReference type="PATRIC" id="fig|1429438.4.peg.3919"/>
<evidence type="ECO:0000256" key="1">
    <source>
        <dbReference type="ARBA" id="ARBA00006774"/>
    </source>
</evidence>
<feature type="site" description="Cleavage; by autolysis" evidence="6">
    <location>
        <begin position="217"/>
        <end position="218"/>
    </location>
</feature>
<keyword evidence="5 6" id="KW-0012">Acyltransferase</keyword>